<name>A0A9P6LUH7_9FUNG</name>
<organism evidence="2 3">
    <name type="scientific">Modicella reniformis</name>
    <dbReference type="NCBI Taxonomy" id="1440133"/>
    <lineage>
        <taxon>Eukaryota</taxon>
        <taxon>Fungi</taxon>
        <taxon>Fungi incertae sedis</taxon>
        <taxon>Mucoromycota</taxon>
        <taxon>Mortierellomycotina</taxon>
        <taxon>Mortierellomycetes</taxon>
        <taxon>Mortierellales</taxon>
        <taxon>Mortierellaceae</taxon>
        <taxon>Modicella</taxon>
    </lineage>
</organism>
<evidence type="ECO:0000313" key="3">
    <source>
        <dbReference type="Proteomes" id="UP000749646"/>
    </source>
</evidence>
<feature type="compositionally biased region" description="Acidic residues" evidence="1">
    <location>
        <begin position="47"/>
        <end position="78"/>
    </location>
</feature>
<dbReference type="Proteomes" id="UP000749646">
    <property type="component" value="Unassembled WGS sequence"/>
</dbReference>
<protein>
    <submittedName>
        <fullName evidence="2">Uncharacterized protein</fullName>
    </submittedName>
</protein>
<gene>
    <name evidence="2" type="ORF">BGZ65_000505</name>
</gene>
<evidence type="ECO:0000313" key="2">
    <source>
        <dbReference type="EMBL" id="KAF9943668.1"/>
    </source>
</evidence>
<proteinExistence type="predicted"/>
<feature type="compositionally biased region" description="Polar residues" evidence="1">
    <location>
        <begin position="86"/>
        <end position="95"/>
    </location>
</feature>
<dbReference type="AlphaFoldDB" id="A0A9P6LUH7"/>
<feature type="region of interest" description="Disordered" evidence="1">
    <location>
        <begin position="14"/>
        <end position="95"/>
    </location>
</feature>
<keyword evidence="3" id="KW-1185">Reference proteome</keyword>
<accession>A0A9P6LUH7</accession>
<sequence length="123" mass="14558">MALYWIYWLSTPPLRSQEGIPQRHPSPNDEDADLFDDMNADFKLDETFLETEEEKEEEEEDEDQDEEQEHEEEDTTDMDVDKSQSQDKGVNQITVDTINWRRSSKTLTNVEVHFEKPENHLPS</sequence>
<dbReference type="EMBL" id="JAAAHW010008951">
    <property type="protein sequence ID" value="KAF9943668.1"/>
    <property type="molecule type" value="Genomic_DNA"/>
</dbReference>
<evidence type="ECO:0000256" key="1">
    <source>
        <dbReference type="SAM" id="MobiDB-lite"/>
    </source>
</evidence>
<feature type="compositionally biased region" description="Acidic residues" evidence="1">
    <location>
        <begin position="28"/>
        <end position="39"/>
    </location>
</feature>
<feature type="non-terminal residue" evidence="2">
    <location>
        <position position="123"/>
    </location>
</feature>
<comment type="caution">
    <text evidence="2">The sequence shown here is derived from an EMBL/GenBank/DDBJ whole genome shotgun (WGS) entry which is preliminary data.</text>
</comment>
<reference evidence="2" key="1">
    <citation type="journal article" date="2020" name="Fungal Divers.">
        <title>Resolving the Mortierellaceae phylogeny through synthesis of multi-gene phylogenetics and phylogenomics.</title>
        <authorList>
            <person name="Vandepol N."/>
            <person name="Liber J."/>
            <person name="Desiro A."/>
            <person name="Na H."/>
            <person name="Kennedy M."/>
            <person name="Barry K."/>
            <person name="Grigoriev I.V."/>
            <person name="Miller A.N."/>
            <person name="O'Donnell K."/>
            <person name="Stajich J.E."/>
            <person name="Bonito G."/>
        </authorList>
    </citation>
    <scope>NUCLEOTIDE SEQUENCE</scope>
    <source>
        <strain evidence="2">MES-2147</strain>
    </source>
</reference>